<feature type="transmembrane region" description="Helical" evidence="1">
    <location>
        <begin position="45"/>
        <end position="67"/>
    </location>
</feature>
<accession>A0ABW8U966</accession>
<organism evidence="2 3">
    <name type="scientific">Loigolactobacillus zhaoyuanensis</name>
    <dbReference type="NCBI Taxonomy" id="2486017"/>
    <lineage>
        <taxon>Bacteria</taxon>
        <taxon>Bacillati</taxon>
        <taxon>Bacillota</taxon>
        <taxon>Bacilli</taxon>
        <taxon>Lactobacillales</taxon>
        <taxon>Lactobacillaceae</taxon>
        <taxon>Loigolactobacillus</taxon>
    </lineage>
</organism>
<gene>
    <name evidence="2" type="ORF">ACEN34_02225</name>
</gene>
<evidence type="ECO:0000313" key="2">
    <source>
        <dbReference type="EMBL" id="MFL2028427.1"/>
    </source>
</evidence>
<evidence type="ECO:0000256" key="1">
    <source>
        <dbReference type="SAM" id="Phobius"/>
    </source>
</evidence>
<feature type="transmembrane region" description="Helical" evidence="1">
    <location>
        <begin position="134"/>
        <end position="155"/>
    </location>
</feature>
<dbReference type="Proteomes" id="UP001625389">
    <property type="component" value="Unassembled WGS sequence"/>
</dbReference>
<keyword evidence="1" id="KW-1133">Transmembrane helix</keyword>
<keyword evidence="1" id="KW-0812">Transmembrane</keyword>
<name>A0ABW8U966_9LACO</name>
<evidence type="ECO:0000313" key="3">
    <source>
        <dbReference type="Proteomes" id="UP001625389"/>
    </source>
</evidence>
<comment type="caution">
    <text evidence="2">The sequence shown here is derived from an EMBL/GenBank/DDBJ whole genome shotgun (WGS) entry which is preliminary data.</text>
</comment>
<feature type="transmembrane region" description="Helical" evidence="1">
    <location>
        <begin position="216"/>
        <end position="242"/>
    </location>
</feature>
<dbReference type="RefSeq" id="WP_407136870.1">
    <property type="nucleotide sequence ID" value="NZ_JBGQPK010000004.1"/>
</dbReference>
<proteinExistence type="predicted"/>
<sequence length="252" mass="28304">MTKTWPLITTLFKQKSRSVHIVVGLQLLGAVLTALSVLWQRQFNWPSIAMATISYGVLAGMILFVLLAQRTERIWTSNVFRLLPVSDLRLYLVNLGSTLLDLLYFLVIEVVITALCSLGGWTSFIQASLSTQPWSFAAAGLVVMLALNLYGWTFISLVHLVGRTISNWLPEMRSKFVYFILYAVIGFILLKILDGAETLLQKMVAPLLMGQYDPNIIPSIYSFSGILAIMIVLFSAINIYLLKYWVESKQTA</sequence>
<keyword evidence="1" id="KW-0472">Membrane</keyword>
<feature type="transmembrane region" description="Helical" evidence="1">
    <location>
        <begin position="176"/>
        <end position="196"/>
    </location>
</feature>
<keyword evidence="3" id="KW-1185">Reference proteome</keyword>
<reference evidence="2 3" key="1">
    <citation type="submission" date="2024-08" db="EMBL/GenBank/DDBJ databases">
        <authorList>
            <person name="Arias E."/>
        </authorList>
    </citation>
    <scope>NUCLEOTIDE SEQUENCE [LARGE SCALE GENOMIC DNA]</scope>
    <source>
        <strain evidence="2 3">FAM 25317</strain>
    </source>
</reference>
<feature type="transmembrane region" description="Helical" evidence="1">
    <location>
        <begin position="88"/>
        <end position="114"/>
    </location>
</feature>
<feature type="transmembrane region" description="Helical" evidence="1">
    <location>
        <begin position="21"/>
        <end position="39"/>
    </location>
</feature>
<protein>
    <submittedName>
        <fullName evidence="2">ABC transporter permease</fullName>
    </submittedName>
</protein>
<dbReference type="EMBL" id="JBGQPK010000004">
    <property type="protein sequence ID" value="MFL2028427.1"/>
    <property type="molecule type" value="Genomic_DNA"/>
</dbReference>